<dbReference type="AlphaFoldDB" id="A0A4C1XYU3"/>
<comment type="caution">
    <text evidence="1">The sequence shown here is derived from an EMBL/GenBank/DDBJ whole genome shotgun (WGS) entry which is preliminary data.</text>
</comment>
<proteinExistence type="predicted"/>
<sequence>MILWRSYVQNIKDSSEKNYGTSAEVASYRSLHRTRYRLATAFLVRRSDVKMQLIHKNTIADGPRKNPGQSTTVNIDACKDGRTKRITVIKTTTSPARNREYFALATNPFILARPTKAVVLQFRSSDSESKKGDQQMAQTIKTELESKAGLRSETEVKEIDIENGTGSRIENGIVIGIFHVDEGGDADKT</sequence>
<evidence type="ECO:0000313" key="2">
    <source>
        <dbReference type="Proteomes" id="UP000299102"/>
    </source>
</evidence>
<organism evidence="1 2">
    <name type="scientific">Eumeta variegata</name>
    <name type="common">Bagworm moth</name>
    <name type="synonym">Eumeta japonica</name>
    <dbReference type="NCBI Taxonomy" id="151549"/>
    <lineage>
        <taxon>Eukaryota</taxon>
        <taxon>Metazoa</taxon>
        <taxon>Ecdysozoa</taxon>
        <taxon>Arthropoda</taxon>
        <taxon>Hexapoda</taxon>
        <taxon>Insecta</taxon>
        <taxon>Pterygota</taxon>
        <taxon>Neoptera</taxon>
        <taxon>Endopterygota</taxon>
        <taxon>Lepidoptera</taxon>
        <taxon>Glossata</taxon>
        <taxon>Ditrysia</taxon>
        <taxon>Tineoidea</taxon>
        <taxon>Psychidae</taxon>
        <taxon>Oiketicinae</taxon>
        <taxon>Eumeta</taxon>
    </lineage>
</organism>
<evidence type="ECO:0000313" key="1">
    <source>
        <dbReference type="EMBL" id="GBP67375.1"/>
    </source>
</evidence>
<dbReference type="Proteomes" id="UP000299102">
    <property type="component" value="Unassembled WGS sequence"/>
</dbReference>
<gene>
    <name evidence="1" type="ORF">EVAR_43658_1</name>
</gene>
<keyword evidence="2" id="KW-1185">Reference proteome</keyword>
<protein>
    <submittedName>
        <fullName evidence="1">Uncharacterized protein</fullName>
    </submittedName>
</protein>
<dbReference type="EMBL" id="BGZK01000982">
    <property type="protein sequence ID" value="GBP67375.1"/>
    <property type="molecule type" value="Genomic_DNA"/>
</dbReference>
<reference evidence="1 2" key="1">
    <citation type="journal article" date="2019" name="Commun. Biol.">
        <title>The bagworm genome reveals a unique fibroin gene that provides high tensile strength.</title>
        <authorList>
            <person name="Kono N."/>
            <person name="Nakamura H."/>
            <person name="Ohtoshi R."/>
            <person name="Tomita M."/>
            <person name="Numata K."/>
            <person name="Arakawa K."/>
        </authorList>
    </citation>
    <scope>NUCLEOTIDE SEQUENCE [LARGE SCALE GENOMIC DNA]</scope>
</reference>
<name>A0A4C1XYU3_EUMVA</name>
<accession>A0A4C1XYU3</accession>